<feature type="binding site" evidence="12">
    <location>
        <position position="151"/>
    </location>
    <ligand>
        <name>Zn(2+)</name>
        <dbReference type="ChEBI" id="CHEBI:29105"/>
    </ligand>
</feature>
<keyword evidence="10 12" id="KW-0443">Lipid metabolism</keyword>
<dbReference type="Gene3D" id="3.30.1700.10">
    <property type="entry name" value="lpxc deacetylase, domain 2"/>
    <property type="match status" value="1"/>
</dbReference>
<evidence type="ECO:0000256" key="6">
    <source>
        <dbReference type="ARBA" id="ARBA00022556"/>
    </source>
</evidence>
<evidence type="ECO:0000256" key="8">
    <source>
        <dbReference type="ARBA" id="ARBA00022801"/>
    </source>
</evidence>
<comment type="similarity">
    <text evidence="12">Belongs to the LpxC family.</text>
</comment>
<keyword evidence="6 12" id="KW-0441">Lipid A biosynthesis</keyword>
<dbReference type="UniPathway" id="UPA00359">
    <property type="reaction ID" value="UER00478"/>
</dbReference>
<evidence type="ECO:0000256" key="1">
    <source>
        <dbReference type="ARBA" id="ARBA00001947"/>
    </source>
</evidence>
<dbReference type="EMBL" id="DSTK01000013">
    <property type="protein sequence ID" value="HFK96603.1"/>
    <property type="molecule type" value="Genomic_DNA"/>
</dbReference>
<evidence type="ECO:0000256" key="7">
    <source>
        <dbReference type="ARBA" id="ARBA00022723"/>
    </source>
</evidence>
<dbReference type="InterPro" id="IPR011334">
    <property type="entry name" value="UDP-acyl_GlcNac_deAcase_C"/>
</dbReference>
<dbReference type="InterPro" id="IPR015870">
    <property type="entry name" value="UDP-acyl_N-AcGlcN_deAcase_N"/>
</dbReference>
<evidence type="ECO:0000256" key="4">
    <source>
        <dbReference type="ARBA" id="ARBA00012745"/>
    </source>
</evidence>
<feature type="binding site" evidence="12">
    <location>
        <position position="312"/>
    </location>
    <ligand>
        <name>Zn(2+)</name>
        <dbReference type="ChEBI" id="CHEBI:29105"/>
    </ligand>
</feature>
<evidence type="ECO:0000256" key="12">
    <source>
        <dbReference type="HAMAP-Rule" id="MF_00388"/>
    </source>
</evidence>
<evidence type="ECO:0000256" key="9">
    <source>
        <dbReference type="ARBA" id="ARBA00022833"/>
    </source>
</evidence>
<dbReference type="GO" id="GO:0016020">
    <property type="term" value="C:membrane"/>
    <property type="evidence" value="ECO:0007669"/>
    <property type="project" value="GOC"/>
</dbReference>
<organism evidence="14">
    <name type="scientific">Desulfacinum infernum</name>
    <dbReference type="NCBI Taxonomy" id="35837"/>
    <lineage>
        <taxon>Bacteria</taxon>
        <taxon>Pseudomonadati</taxon>
        <taxon>Thermodesulfobacteriota</taxon>
        <taxon>Syntrophobacteria</taxon>
        <taxon>Syntrophobacterales</taxon>
        <taxon>Syntrophobacteraceae</taxon>
        <taxon>Desulfacinum</taxon>
    </lineage>
</organism>
<dbReference type="AlphaFoldDB" id="A0A832A164"/>
<comment type="function">
    <text evidence="2 12">Catalyzes the hydrolysis of UDP-3-O-myristoyl-N-acetylglucosamine to form UDP-3-O-myristoylglucosamine and acetate, the committed step in lipid A biosynthesis.</text>
</comment>
<evidence type="ECO:0000256" key="5">
    <source>
        <dbReference type="ARBA" id="ARBA00022516"/>
    </source>
</evidence>
<dbReference type="SUPFAM" id="SSF54211">
    <property type="entry name" value="Ribosomal protein S5 domain 2-like"/>
    <property type="match status" value="2"/>
</dbReference>
<gene>
    <name evidence="12" type="primary">lpxC</name>
    <name evidence="14" type="ORF">ENS06_04670</name>
</gene>
<evidence type="ECO:0000256" key="13">
    <source>
        <dbReference type="SAM" id="MobiDB-lite"/>
    </source>
</evidence>
<dbReference type="Gene3D" id="3.30.230.20">
    <property type="entry name" value="lpxc deacetylase, domain 1"/>
    <property type="match status" value="1"/>
</dbReference>
<comment type="catalytic activity">
    <reaction evidence="11 12">
        <text>a UDP-3-O-[(3R)-3-hydroxyacyl]-N-acetyl-alpha-D-glucosamine + H2O = a UDP-3-O-[(3R)-3-hydroxyacyl]-alpha-D-glucosamine + acetate</text>
        <dbReference type="Rhea" id="RHEA:67816"/>
        <dbReference type="ChEBI" id="CHEBI:15377"/>
        <dbReference type="ChEBI" id="CHEBI:30089"/>
        <dbReference type="ChEBI" id="CHEBI:137740"/>
        <dbReference type="ChEBI" id="CHEBI:173225"/>
        <dbReference type="EC" id="3.5.1.108"/>
    </reaction>
</comment>
<keyword evidence="9 12" id="KW-0862">Zinc</keyword>
<dbReference type="InterPro" id="IPR004463">
    <property type="entry name" value="UDP-acyl_GlcNac_deAcase"/>
</dbReference>
<name>A0A832A164_9BACT</name>
<dbReference type="HAMAP" id="MF_00388">
    <property type="entry name" value="LpxC"/>
    <property type="match status" value="1"/>
</dbReference>
<evidence type="ECO:0000256" key="2">
    <source>
        <dbReference type="ARBA" id="ARBA00002923"/>
    </source>
</evidence>
<dbReference type="InterPro" id="IPR020568">
    <property type="entry name" value="Ribosomal_Su5_D2-typ_SF"/>
</dbReference>
<dbReference type="GO" id="GO:0009245">
    <property type="term" value="P:lipid A biosynthetic process"/>
    <property type="evidence" value="ECO:0007669"/>
    <property type="project" value="UniProtKB-UniRule"/>
</dbReference>
<keyword evidence="5 12" id="KW-0444">Lipid biosynthesis</keyword>
<keyword evidence="7 12" id="KW-0479">Metal-binding</keyword>
<evidence type="ECO:0000256" key="10">
    <source>
        <dbReference type="ARBA" id="ARBA00023098"/>
    </source>
</evidence>
<feature type="compositionally biased region" description="Basic and acidic residues" evidence="13">
    <location>
        <begin position="22"/>
        <end position="46"/>
    </location>
</feature>
<dbReference type="NCBIfam" id="TIGR00325">
    <property type="entry name" value="lpxC"/>
    <property type="match status" value="1"/>
</dbReference>
<evidence type="ECO:0000256" key="3">
    <source>
        <dbReference type="ARBA" id="ARBA00005002"/>
    </source>
</evidence>
<sequence length="382" mass="42305">MLRESHIPAGGCGFYATRGGSKRPEARRRLSEKNVERPGRTADRRSASSLERRLVCSLLWQKNSRRKKPVRYDLFTQHTIRADVHFSGAGLHTGARVHVVLRPAPPDHGVVFYRVDQPGTPAVPARYDHVVDTALATVIGKNGVSVATVEHFMAAVRVAGLDNLRVEIDGAEMPVLDGSAKPFLEILQEAGLQPQEAPKKCLRVNHPFMVSQGDAYIKVAPSDELRICYTIDFPHPLVGRQAYVWKFDPGSFARDLASARTFGFLRDVQSLQSRGLALGGSLENAVVFDDHKVLNPDGLRYRDECVRHKVLDFVGDLGLCPFPVFGAFEAHKAGHALHNRLLRHLCERPGYVRFVPATVMPPRSVAPPRSTVYWKPPVLPAG</sequence>
<dbReference type="GO" id="GO:0046872">
    <property type="term" value="F:metal ion binding"/>
    <property type="evidence" value="ECO:0007669"/>
    <property type="project" value="UniProtKB-KW"/>
</dbReference>
<dbReference type="PANTHER" id="PTHR33694:SF1">
    <property type="entry name" value="UDP-3-O-ACYL-N-ACETYLGLUCOSAMINE DEACETYLASE 1, MITOCHONDRIAL-RELATED"/>
    <property type="match status" value="1"/>
</dbReference>
<feature type="binding site" evidence="12">
    <location>
        <position position="308"/>
    </location>
    <ligand>
        <name>Zn(2+)</name>
        <dbReference type="ChEBI" id="CHEBI:29105"/>
    </ligand>
</feature>
<dbReference type="GO" id="GO:0103117">
    <property type="term" value="F:UDP-3-O-acyl-N-acetylglucosamine deacetylase activity"/>
    <property type="evidence" value="ECO:0007669"/>
    <property type="project" value="UniProtKB-UniRule"/>
</dbReference>
<accession>A0A832A164</accession>
<protein>
    <recommendedName>
        <fullName evidence="4 12">UDP-3-O-acyl-N-acetylglucosamine deacetylase</fullName>
        <shortName evidence="12">UDP-3-O-acyl-GlcNAc deacetylase</shortName>
        <ecNumber evidence="4 12">3.5.1.108</ecNumber>
    </recommendedName>
    <alternativeName>
        <fullName evidence="12">UDP-3-O-[R-3-hydroxymyristoyl]-N-acetylglucosamine deacetylase</fullName>
    </alternativeName>
</protein>
<evidence type="ECO:0000313" key="14">
    <source>
        <dbReference type="EMBL" id="HFK96603.1"/>
    </source>
</evidence>
<dbReference type="EC" id="3.5.1.108" evidence="4 12"/>
<reference evidence="14" key="1">
    <citation type="journal article" date="2020" name="mSystems">
        <title>Genome- and Community-Level Interaction Insights into Carbon Utilization and Element Cycling Functions of Hydrothermarchaeota in Hydrothermal Sediment.</title>
        <authorList>
            <person name="Zhou Z."/>
            <person name="Liu Y."/>
            <person name="Xu W."/>
            <person name="Pan J."/>
            <person name="Luo Z.H."/>
            <person name="Li M."/>
        </authorList>
    </citation>
    <scope>NUCLEOTIDE SEQUENCE [LARGE SCALE GENOMIC DNA]</scope>
    <source>
        <strain evidence="14">SpSt-456</strain>
    </source>
</reference>
<keyword evidence="8 12" id="KW-0378">Hydrolase</keyword>
<feature type="active site" description="Proton donor" evidence="12">
    <location>
        <position position="335"/>
    </location>
</feature>
<evidence type="ECO:0000256" key="11">
    <source>
        <dbReference type="ARBA" id="ARBA00024535"/>
    </source>
</evidence>
<comment type="pathway">
    <text evidence="3 12">Glycolipid biosynthesis; lipid IV(A) biosynthesis; lipid IV(A) from (3R)-3-hydroxytetradecanoyl-[acyl-carrier-protein] and UDP-N-acetyl-alpha-D-glucosamine: step 2/6.</text>
</comment>
<feature type="region of interest" description="Disordered" evidence="13">
    <location>
        <begin position="1"/>
        <end position="46"/>
    </location>
</feature>
<dbReference type="PANTHER" id="PTHR33694">
    <property type="entry name" value="UDP-3-O-ACYL-N-ACETYLGLUCOSAMINE DEACETYLASE 1, MITOCHONDRIAL-RELATED"/>
    <property type="match status" value="1"/>
</dbReference>
<comment type="cofactor">
    <cofactor evidence="1 12">
        <name>Zn(2+)</name>
        <dbReference type="ChEBI" id="CHEBI:29105"/>
    </cofactor>
</comment>
<comment type="caution">
    <text evidence="14">The sequence shown here is derived from an EMBL/GenBank/DDBJ whole genome shotgun (WGS) entry which is preliminary data.</text>
</comment>
<dbReference type="Pfam" id="PF03331">
    <property type="entry name" value="LpxC"/>
    <property type="match status" value="1"/>
</dbReference>
<proteinExistence type="inferred from homology"/>